<name>A0AAD5UY48_9APHY</name>
<dbReference type="PROSITE" id="PS50097">
    <property type="entry name" value="BTB"/>
    <property type="match status" value="1"/>
</dbReference>
<feature type="compositionally biased region" description="Polar residues" evidence="1">
    <location>
        <begin position="1"/>
        <end position="17"/>
    </location>
</feature>
<reference evidence="3" key="1">
    <citation type="submission" date="2022-07" db="EMBL/GenBank/DDBJ databases">
        <title>Genome Sequence of Physisporinus lineatus.</title>
        <authorList>
            <person name="Buettner E."/>
        </authorList>
    </citation>
    <scope>NUCLEOTIDE SEQUENCE</scope>
    <source>
        <strain evidence="3">VT162</strain>
    </source>
</reference>
<evidence type="ECO:0000259" key="2">
    <source>
        <dbReference type="PROSITE" id="PS50097"/>
    </source>
</evidence>
<organism evidence="3 4">
    <name type="scientific">Meripilus lineatus</name>
    <dbReference type="NCBI Taxonomy" id="2056292"/>
    <lineage>
        <taxon>Eukaryota</taxon>
        <taxon>Fungi</taxon>
        <taxon>Dikarya</taxon>
        <taxon>Basidiomycota</taxon>
        <taxon>Agaricomycotina</taxon>
        <taxon>Agaricomycetes</taxon>
        <taxon>Polyporales</taxon>
        <taxon>Meripilaceae</taxon>
        <taxon>Meripilus</taxon>
    </lineage>
</organism>
<feature type="domain" description="BTB" evidence="2">
    <location>
        <begin position="69"/>
        <end position="98"/>
    </location>
</feature>
<feature type="region of interest" description="Disordered" evidence="1">
    <location>
        <begin position="1"/>
        <end position="50"/>
    </location>
</feature>
<comment type="caution">
    <text evidence="3">The sequence shown here is derived from an EMBL/GenBank/DDBJ whole genome shotgun (WGS) entry which is preliminary data.</text>
</comment>
<evidence type="ECO:0000256" key="1">
    <source>
        <dbReference type="SAM" id="MobiDB-lite"/>
    </source>
</evidence>
<dbReference type="AlphaFoldDB" id="A0AAD5UY48"/>
<dbReference type="Pfam" id="PF00651">
    <property type="entry name" value="BTB"/>
    <property type="match status" value="1"/>
</dbReference>
<protein>
    <recommendedName>
        <fullName evidence="2">BTB domain-containing protein</fullName>
    </recommendedName>
</protein>
<dbReference type="EMBL" id="JANAWD010000355">
    <property type="protein sequence ID" value="KAJ3480789.1"/>
    <property type="molecule type" value="Genomic_DNA"/>
</dbReference>
<dbReference type="InterPro" id="IPR000210">
    <property type="entry name" value="BTB/POZ_dom"/>
</dbReference>
<dbReference type="Proteomes" id="UP001212997">
    <property type="component" value="Unassembled WGS sequence"/>
</dbReference>
<proteinExistence type="predicted"/>
<sequence>MSSNVSGTGPTEVQSSPLGLDICPSIAEPSAPSHGGKRLRTDDDPGFEDNLETQPVIQRQHPDLWFPDGNIILVAEGTGFKVYKGILASHSEVFRDMFALAQPGLSVSVNGEESTHGAPIVPLGDYANEVAHFLRPLFTGGTTQYMNPLVPMSMEVISALFKLGDKYEVTHLRDEALRRLKETYTGAYKDWVSRRTNERQAIDPLSPPGRAIVAVNLARTFGLDYLLPVAFYECAQLSPKILVRGVTFSNGHVERLSEGDLELCLVGRQHLRPKQELSSGYLSICCNLQNLEQSL</sequence>
<dbReference type="InterPro" id="IPR011333">
    <property type="entry name" value="SKP1/BTB/POZ_sf"/>
</dbReference>
<evidence type="ECO:0000313" key="3">
    <source>
        <dbReference type="EMBL" id="KAJ3480789.1"/>
    </source>
</evidence>
<accession>A0AAD5UY48</accession>
<evidence type="ECO:0000313" key="4">
    <source>
        <dbReference type="Proteomes" id="UP001212997"/>
    </source>
</evidence>
<dbReference type="SUPFAM" id="SSF54695">
    <property type="entry name" value="POZ domain"/>
    <property type="match status" value="1"/>
</dbReference>
<gene>
    <name evidence="3" type="ORF">NLI96_g8106</name>
</gene>
<keyword evidence="4" id="KW-1185">Reference proteome</keyword>
<dbReference type="Gene3D" id="3.30.710.10">
    <property type="entry name" value="Potassium Channel Kv1.1, Chain A"/>
    <property type="match status" value="1"/>
</dbReference>